<evidence type="ECO:0000259" key="5">
    <source>
        <dbReference type="Pfam" id="PF07495"/>
    </source>
</evidence>
<dbReference type="InterPro" id="IPR036890">
    <property type="entry name" value="HATPase_C_sf"/>
</dbReference>
<dbReference type="OrthoDB" id="9809670at2"/>
<dbReference type="PANTHER" id="PTHR34220:SF7">
    <property type="entry name" value="SENSOR HISTIDINE KINASE YPDA"/>
    <property type="match status" value="1"/>
</dbReference>
<dbReference type="EMBL" id="PYGD01000008">
    <property type="protein sequence ID" value="PSK90384.1"/>
    <property type="molecule type" value="Genomic_DNA"/>
</dbReference>
<dbReference type="InterPro" id="IPR013783">
    <property type="entry name" value="Ig-like_fold"/>
</dbReference>
<feature type="signal peptide" evidence="3">
    <location>
        <begin position="1"/>
        <end position="24"/>
    </location>
</feature>
<evidence type="ECO:0000259" key="4">
    <source>
        <dbReference type="Pfam" id="PF06580"/>
    </source>
</evidence>
<dbReference type="SUPFAM" id="SSF69304">
    <property type="entry name" value="Tricorn protease N-terminal domain"/>
    <property type="match status" value="1"/>
</dbReference>
<dbReference type="Proteomes" id="UP000240572">
    <property type="component" value="Unassembled WGS sequence"/>
</dbReference>
<feature type="domain" description="Two component regulator three Y" evidence="5">
    <location>
        <begin position="676"/>
        <end position="736"/>
    </location>
</feature>
<dbReference type="Pfam" id="PF07495">
    <property type="entry name" value="Y_Y_Y"/>
    <property type="match status" value="1"/>
</dbReference>
<protein>
    <submittedName>
        <fullName evidence="6">YXYXY domain-containing protein</fullName>
    </submittedName>
</protein>
<comment type="caution">
    <text evidence="6">The sequence shown here is derived from an EMBL/GenBank/DDBJ whole genome shotgun (WGS) entry which is preliminary data.</text>
</comment>
<feature type="chain" id="PRO_5015132812" evidence="3">
    <location>
        <begin position="25"/>
        <end position="995"/>
    </location>
</feature>
<accession>A0A2P8CZJ6</accession>
<dbReference type="PANTHER" id="PTHR34220">
    <property type="entry name" value="SENSOR HISTIDINE KINASE YPDA"/>
    <property type="match status" value="1"/>
</dbReference>
<reference evidence="6 7" key="1">
    <citation type="submission" date="2018-03" db="EMBL/GenBank/DDBJ databases">
        <title>Genomic Encyclopedia of Type Strains, Phase III (KMG-III): the genomes of soil and plant-associated and newly described type strains.</title>
        <authorList>
            <person name="Whitman W."/>
        </authorList>
    </citation>
    <scope>NUCLEOTIDE SEQUENCE [LARGE SCALE GENOMIC DNA]</scope>
    <source>
        <strain evidence="6 7">CGMCC 1.12700</strain>
    </source>
</reference>
<dbReference type="Gene3D" id="2.60.40.10">
    <property type="entry name" value="Immunoglobulins"/>
    <property type="match status" value="1"/>
</dbReference>
<dbReference type="InterPro" id="IPR015943">
    <property type="entry name" value="WD40/YVTN_repeat-like_dom_sf"/>
</dbReference>
<dbReference type="SUPFAM" id="SSF55874">
    <property type="entry name" value="ATPase domain of HSP90 chaperone/DNA topoisomerase II/histidine kinase"/>
    <property type="match status" value="1"/>
</dbReference>
<dbReference type="InterPro" id="IPR010559">
    <property type="entry name" value="Sig_transdc_His_kin_internal"/>
</dbReference>
<feature type="coiled-coil region" evidence="1">
    <location>
        <begin position="767"/>
        <end position="794"/>
    </location>
</feature>
<dbReference type="Gene3D" id="2.130.10.10">
    <property type="entry name" value="YVTN repeat-like/Quinoprotein amine dehydrogenase"/>
    <property type="match status" value="2"/>
</dbReference>
<keyword evidence="2" id="KW-1133">Transmembrane helix</keyword>
<evidence type="ECO:0000256" key="1">
    <source>
        <dbReference type="SAM" id="Coils"/>
    </source>
</evidence>
<evidence type="ECO:0000256" key="3">
    <source>
        <dbReference type="SAM" id="SignalP"/>
    </source>
</evidence>
<dbReference type="AlphaFoldDB" id="A0A2P8CZJ6"/>
<organism evidence="6 7">
    <name type="scientific">Taibaiella chishuiensis</name>
    <dbReference type="NCBI Taxonomy" id="1434707"/>
    <lineage>
        <taxon>Bacteria</taxon>
        <taxon>Pseudomonadati</taxon>
        <taxon>Bacteroidota</taxon>
        <taxon>Chitinophagia</taxon>
        <taxon>Chitinophagales</taxon>
        <taxon>Chitinophagaceae</taxon>
        <taxon>Taibaiella</taxon>
    </lineage>
</organism>
<proteinExistence type="predicted"/>
<dbReference type="InterPro" id="IPR050640">
    <property type="entry name" value="Bact_2-comp_sensor_kinase"/>
</dbReference>
<keyword evidence="7" id="KW-1185">Reference proteome</keyword>
<name>A0A2P8CZJ6_9BACT</name>
<dbReference type="Gene3D" id="3.30.565.10">
    <property type="entry name" value="Histidine kinase-like ATPase, C-terminal domain"/>
    <property type="match status" value="1"/>
</dbReference>
<dbReference type="RefSeq" id="WP_106524260.1">
    <property type="nucleotide sequence ID" value="NZ_PYGD01000008.1"/>
</dbReference>
<feature type="transmembrane region" description="Helical" evidence="2">
    <location>
        <begin position="745"/>
        <end position="766"/>
    </location>
</feature>
<keyword evidence="2" id="KW-0472">Membrane</keyword>
<dbReference type="GO" id="GO:0016020">
    <property type="term" value="C:membrane"/>
    <property type="evidence" value="ECO:0007669"/>
    <property type="project" value="InterPro"/>
</dbReference>
<evidence type="ECO:0000256" key="2">
    <source>
        <dbReference type="SAM" id="Phobius"/>
    </source>
</evidence>
<evidence type="ECO:0000313" key="6">
    <source>
        <dbReference type="EMBL" id="PSK90384.1"/>
    </source>
</evidence>
<dbReference type="Pfam" id="PF06580">
    <property type="entry name" value="His_kinase"/>
    <property type="match status" value="1"/>
</dbReference>
<dbReference type="InterPro" id="IPR011123">
    <property type="entry name" value="Y_Y_Y"/>
</dbReference>
<dbReference type="GO" id="GO:0000155">
    <property type="term" value="F:phosphorelay sensor kinase activity"/>
    <property type="evidence" value="ECO:0007669"/>
    <property type="project" value="InterPro"/>
</dbReference>
<keyword evidence="3" id="KW-0732">Signal</keyword>
<feature type="domain" description="Signal transduction histidine kinase internal region" evidence="4">
    <location>
        <begin position="787"/>
        <end position="866"/>
    </location>
</feature>
<keyword evidence="1" id="KW-0175">Coiled coil</keyword>
<keyword evidence="2" id="KW-0812">Transmembrane</keyword>
<evidence type="ECO:0000313" key="7">
    <source>
        <dbReference type="Proteomes" id="UP000240572"/>
    </source>
</evidence>
<gene>
    <name evidence="6" type="ORF">B0I18_108114</name>
</gene>
<sequence>MNRSNLQRLICLLTVLIIADFCSAQNPGIRKYTQLDGYTASRGYAINQDEKGYIWLGTDNGGLRFDGNRFEAAQPANSGKDAEILHCLPVGNGRILLLPLANPVSYRQHGQWYANGTDPQLSKIRMQRNRCVLDGATGTWWLGNDAATDKLASFKNNQVSRYTHEPKVFNFMQVINRHFIGHTIYITPNKEELAEFDLDSKKYTLLTDSSGKKIVGEIVIGAGSSTRYIVTYRPVQQWLQIYAYTPGSVQLKLLRRIQMHYSRQELPPDAFIDRNNGLWVKQHEKKGIRYYGDISKMQGNASSFITFLESAIINSVFVDQSNNVWFSSPDNALYFLSYPHFKNAIWVDRFQDREIPQSISGNNGIICMSHYRSGALQFVRGSVVRKTQSTQLLIEGTRKIMPLDSYRFIFFDRGICIADARTPRIREFPLSGKVYKDLCLYQDKIYVANIVGVQEVDLNHRTQRQLFTGRATAVAVLSGGNILIGTPTGLCIKDSGSTPARKSENAALAETCITGILATGDNTALVSTNAQGLFLAADGGRVIQNVKIAGNEVPDNIRSLYKQDSVTYWAATNKGAFSLTFDKHWHVIRQSVYTFYDGLPSNNVTGIYVFKDTAYIATTQGLGVIPLKPGNTPPARPSVYIDKMLADTTTFFEPDSFLSLQPEQNNLQFRLSAISFESFGNIQYHYKLSPLQNNWETTANPEIRFVKLPPGDYRLTVYATSAKGINSQPRILRFRIGSAFWQTPLFLSGLTLLAILVLLFLFRLVLKRGERKRIESLQQKKRLAELELEAIKAQINPHFIYNCLNSIKYLNYTGSYQLTEQYLSLFARLIRTTMQHSRRTFVTVEEEIGYLTNYLQLEKLRFKDKLDYFFEVDITGNTLIPAMLLQPYVENALKHGIAHRESGGKVWITIRKREGTIDISIRDNGSGFSNTSTQDAMGIRLSATRATTYNDLFNTDIRVALGNAPGPDPETSGAIIHITFKPITHEQYQQQRSYH</sequence>